<dbReference type="InterPro" id="IPR036691">
    <property type="entry name" value="Endo/exonu/phosph_ase_sf"/>
</dbReference>
<gene>
    <name evidence="2" type="ORF">FWK35_00022455</name>
</gene>
<organism evidence="2 3">
    <name type="scientific">Aphis craccivora</name>
    <name type="common">Cowpea aphid</name>
    <dbReference type="NCBI Taxonomy" id="307492"/>
    <lineage>
        <taxon>Eukaryota</taxon>
        <taxon>Metazoa</taxon>
        <taxon>Ecdysozoa</taxon>
        <taxon>Arthropoda</taxon>
        <taxon>Hexapoda</taxon>
        <taxon>Insecta</taxon>
        <taxon>Pterygota</taxon>
        <taxon>Neoptera</taxon>
        <taxon>Paraneoptera</taxon>
        <taxon>Hemiptera</taxon>
        <taxon>Sternorrhyncha</taxon>
        <taxon>Aphidomorpha</taxon>
        <taxon>Aphidoidea</taxon>
        <taxon>Aphididae</taxon>
        <taxon>Aphidini</taxon>
        <taxon>Aphis</taxon>
        <taxon>Aphis</taxon>
    </lineage>
</organism>
<feature type="domain" description="Endonuclease/exonuclease/phosphatase" evidence="1">
    <location>
        <begin position="109"/>
        <end position="206"/>
    </location>
</feature>
<dbReference type="EMBL" id="VUJU01010166">
    <property type="protein sequence ID" value="KAF0715515.1"/>
    <property type="molecule type" value="Genomic_DNA"/>
</dbReference>
<dbReference type="InterPro" id="IPR005135">
    <property type="entry name" value="Endo/exonuclease/phosphatase"/>
</dbReference>
<evidence type="ECO:0000259" key="1">
    <source>
        <dbReference type="Pfam" id="PF14529"/>
    </source>
</evidence>
<dbReference type="OrthoDB" id="7617207at2759"/>
<proteinExistence type="predicted"/>
<dbReference type="GO" id="GO:0003824">
    <property type="term" value="F:catalytic activity"/>
    <property type="evidence" value="ECO:0007669"/>
    <property type="project" value="InterPro"/>
</dbReference>
<sequence length="209" mass="23622">MIAGNAQTKHKVHGLWDKMNRQISIVQHNVNRQKIASHQLRDFSVSIKADIILIQEPVVSAGIVYGFEDQTCVLKGNKAGSAVLELSQYYNEYIVAVKVGSGDDTDTITLVSAYFKYSMPTLDFIEKLRPILDSEMHIIIGSDANGHSKLWHCQRKNDRDRHLDALIEDFDQRVSNSPQPISTYQREGMGESNIDVTLTTPQLQDRIHD</sequence>
<dbReference type="AlphaFoldDB" id="A0A6G0W253"/>
<name>A0A6G0W253_APHCR</name>
<evidence type="ECO:0000313" key="2">
    <source>
        <dbReference type="EMBL" id="KAF0715515.1"/>
    </source>
</evidence>
<dbReference type="Gene3D" id="3.60.10.10">
    <property type="entry name" value="Endonuclease/exonuclease/phosphatase"/>
    <property type="match status" value="1"/>
</dbReference>
<accession>A0A6G0W253</accession>
<dbReference type="SUPFAM" id="SSF56219">
    <property type="entry name" value="DNase I-like"/>
    <property type="match status" value="1"/>
</dbReference>
<dbReference type="Pfam" id="PF14529">
    <property type="entry name" value="Exo_endo_phos_2"/>
    <property type="match status" value="1"/>
</dbReference>
<evidence type="ECO:0000313" key="3">
    <source>
        <dbReference type="Proteomes" id="UP000478052"/>
    </source>
</evidence>
<dbReference type="Proteomes" id="UP000478052">
    <property type="component" value="Unassembled WGS sequence"/>
</dbReference>
<protein>
    <recommendedName>
        <fullName evidence="1">Endonuclease/exonuclease/phosphatase domain-containing protein</fullName>
    </recommendedName>
</protein>
<comment type="caution">
    <text evidence="2">The sequence shown here is derived from an EMBL/GenBank/DDBJ whole genome shotgun (WGS) entry which is preliminary data.</text>
</comment>
<keyword evidence="3" id="KW-1185">Reference proteome</keyword>
<reference evidence="2 3" key="1">
    <citation type="submission" date="2019-08" db="EMBL/GenBank/DDBJ databases">
        <title>Whole genome of Aphis craccivora.</title>
        <authorList>
            <person name="Voronova N.V."/>
            <person name="Shulinski R.S."/>
            <person name="Bandarenka Y.V."/>
            <person name="Zhorov D.G."/>
            <person name="Warner D."/>
        </authorList>
    </citation>
    <scope>NUCLEOTIDE SEQUENCE [LARGE SCALE GENOMIC DNA]</scope>
    <source>
        <strain evidence="2">180601</strain>
        <tissue evidence="2">Whole Body</tissue>
    </source>
</reference>